<dbReference type="EC" id="6.3.5.-" evidence="1"/>
<comment type="similarity">
    <text evidence="1">Belongs to the GatC family.</text>
</comment>
<organism evidence="2 3">
    <name type="scientific">Aquisphaera giovannonii</name>
    <dbReference type="NCBI Taxonomy" id="406548"/>
    <lineage>
        <taxon>Bacteria</taxon>
        <taxon>Pseudomonadati</taxon>
        <taxon>Planctomycetota</taxon>
        <taxon>Planctomycetia</taxon>
        <taxon>Isosphaerales</taxon>
        <taxon>Isosphaeraceae</taxon>
        <taxon>Aquisphaera</taxon>
    </lineage>
</organism>
<evidence type="ECO:0000256" key="1">
    <source>
        <dbReference type="HAMAP-Rule" id="MF_00122"/>
    </source>
</evidence>
<dbReference type="HAMAP" id="MF_00122">
    <property type="entry name" value="GatC"/>
    <property type="match status" value="1"/>
</dbReference>
<dbReference type="GO" id="GO:0050566">
    <property type="term" value="F:asparaginyl-tRNA synthase (glutamine-hydrolyzing) activity"/>
    <property type="evidence" value="ECO:0007669"/>
    <property type="project" value="RHEA"/>
</dbReference>
<reference evidence="2 3" key="1">
    <citation type="submission" date="2019-08" db="EMBL/GenBank/DDBJ databases">
        <title>Deep-cultivation of Planctomycetes and their phenomic and genomic characterization uncovers novel biology.</title>
        <authorList>
            <person name="Wiegand S."/>
            <person name="Jogler M."/>
            <person name="Boedeker C."/>
            <person name="Pinto D."/>
            <person name="Vollmers J."/>
            <person name="Rivas-Marin E."/>
            <person name="Kohn T."/>
            <person name="Peeters S.H."/>
            <person name="Heuer A."/>
            <person name="Rast P."/>
            <person name="Oberbeckmann S."/>
            <person name="Bunk B."/>
            <person name="Jeske O."/>
            <person name="Meyerdierks A."/>
            <person name="Storesund J.E."/>
            <person name="Kallscheuer N."/>
            <person name="Luecker S."/>
            <person name="Lage O.M."/>
            <person name="Pohl T."/>
            <person name="Merkel B.J."/>
            <person name="Hornburger P."/>
            <person name="Mueller R.-W."/>
            <person name="Bruemmer F."/>
            <person name="Labrenz M."/>
            <person name="Spormann A.M."/>
            <person name="Op den Camp H."/>
            <person name="Overmann J."/>
            <person name="Amann R."/>
            <person name="Jetten M.S.M."/>
            <person name="Mascher T."/>
            <person name="Medema M.H."/>
            <person name="Devos D.P."/>
            <person name="Kaster A.-K."/>
            <person name="Ovreas L."/>
            <person name="Rohde M."/>
            <person name="Galperin M.Y."/>
            <person name="Jogler C."/>
        </authorList>
    </citation>
    <scope>NUCLEOTIDE SEQUENCE [LARGE SCALE GENOMIC DNA]</scope>
    <source>
        <strain evidence="2 3">OJF2</strain>
    </source>
</reference>
<dbReference type="Pfam" id="PF02686">
    <property type="entry name" value="GatC"/>
    <property type="match status" value="1"/>
</dbReference>
<dbReference type="EMBL" id="CP042997">
    <property type="protein sequence ID" value="QEH33379.1"/>
    <property type="molecule type" value="Genomic_DNA"/>
</dbReference>
<dbReference type="RefSeq" id="WP_148593208.1">
    <property type="nucleotide sequence ID" value="NZ_CP042997.1"/>
</dbReference>
<dbReference type="Gene3D" id="1.10.20.60">
    <property type="entry name" value="Glu-tRNAGln amidotransferase C subunit, N-terminal domain"/>
    <property type="match status" value="1"/>
</dbReference>
<comment type="catalytic activity">
    <reaction evidence="1">
        <text>L-aspartyl-tRNA(Asn) + L-glutamine + ATP + H2O = L-asparaginyl-tRNA(Asn) + L-glutamate + ADP + phosphate + 2 H(+)</text>
        <dbReference type="Rhea" id="RHEA:14513"/>
        <dbReference type="Rhea" id="RHEA-COMP:9674"/>
        <dbReference type="Rhea" id="RHEA-COMP:9677"/>
        <dbReference type="ChEBI" id="CHEBI:15377"/>
        <dbReference type="ChEBI" id="CHEBI:15378"/>
        <dbReference type="ChEBI" id="CHEBI:29985"/>
        <dbReference type="ChEBI" id="CHEBI:30616"/>
        <dbReference type="ChEBI" id="CHEBI:43474"/>
        <dbReference type="ChEBI" id="CHEBI:58359"/>
        <dbReference type="ChEBI" id="CHEBI:78515"/>
        <dbReference type="ChEBI" id="CHEBI:78516"/>
        <dbReference type="ChEBI" id="CHEBI:456216"/>
    </reaction>
</comment>
<gene>
    <name evidence="1 2" type="primary">gatC</name>
    <name evidence="2" type="ORF">OJF2_18800</name>
</gene>
<keyword evidence="3" id="KW-1185">Reference proteome</keyword>
<dbReference type="GO" id="GO:0006412">
    <property type="term" value="P:translation"/>
    <property type="evidence" value="ECO:0007669"/>
    <property type="project" value="UniProtKB-UniRule"/>
</dbReference>
<sequence>MSLTIEDVAKVAILARLRVSPDELQMFTGQLNSIMDYVNQLQELETEGVEPLAHGVEVRNVFRDDVRGEALPREAALSNAPKRNQDSFLVPAVLE</sequence>
<dbReference type="GO" id="GO:0006450">
    <property type="term" value="P:regulation of translational fidelity"/>
    <property type="evidence" value="ECO:0007669"/>
    <property type="project" value="InterPro"/>
</dbReference>
<keyword evidence="1 2" id="KW-0436">Ligase</keyword>
<dbReference type="KEGG" id="agv:OJF2_18800"/>
<dbReference type="PANTHER" id="PTHR15004:SF0">
    <property type="entry name" value="GLUTAMYL-TRNA(GLN) AMIDOTRANSFERASE SUBUNIT C, MITOCHONDRIAL"/>
    <property type="match status" value="1"/>
</dbReference>
<dbReference type="NCBIfam" id="TIGR00135">
    <property type="entry name" value="gatC"/>
    <property type="match status" value="1"/>
</dbReference>
<comment type="function">
    <text evidence="1">Allows the formation of correctly charged Asn-tRNA(Asn) or Gln-tRNA(Gln) through the transamidation of misacylated Asp-tRNA(Asn) or Glu-tRNA(Gln) in organisms which lack either or both of asparaginyl-tRNA or glutaminyl-tRNA synthetases. The reaction takes place in the presence of glutamine and ATP through an activated phospho-Asp-tRNA(Asn) or phospho-Glu-tRNA(Gln).</text>
</comment>
<dbReference type="Proteomes" id="UP000324233">
    <property type="component" value="Chromosome"/>
</dbReference>
<dbReference type="GO" id="GO:0016740">
    <property type="term" value="F:transferase activity"/>
    <property type="evidence" value="ECO:0007669"/>
    <property type="project" value="UniProtKB-KW"/>
</dbReference>
<dbReference type="GO" id="GO:0005524">
    <property type="term" value="F:ATP binding"/>
    <property type="evidence" value="ECO:0007669"/>
    <property type="project" value="UniProtKB-KW"/>
</dbReference>
<keyword evidence="2" id="KW-0808">Transferase</keyword>
<keyword evidence="1" id="KW-0067">ATP-binding</keyword>
<dbReference type="InterPro" id="IPR003837">
    <property type="entry name" value="GatC"/>
</dbReference>
<evidence type="ECO:0000313" key="3">
    <source>
        <dbReference type="Proteomes" id="UP000324233"/>
    </source>
</evidence>
<name>A0A5B9VZ97_9BACT</name>
<protein>
    <recommendedName>
        <fullName evidence="1">Aspartyl/glutamyl-tRNA(Asn/Gln) amidotransferase subunit C</fullName>
        <shortName evidence="1">Asp/Glu-ADT subunit C</shortName>
        <ecNumber evidence="1">6.3.5.-</ecNumber>
    </recommendedName>
</protein>
<dbReference type="SUPFAM" id="SSF141000">
    <property type="entry name" value="Glu-tRNAGln amidotransferase C subunit"/>
    <property type="match status" value="1"/>
</dbReference>
<proteinExistence type="inferred from homology"/>
<accession>A0A5B9VZ97</accession>
<keyword evidence="1" id="KW-0547">Nucleotide-binding</keyword>
<dbReference type="GO" id="GO:0050567">
    <property type="term" value="F:glutaminyl-tRNA synthase (glutamine-hydrolyzing) activity"/>
    <property type="evidence" value="ECO:0007669"/>
    <property type="project" value="UniProtKB-UniRule"/>
</dbReference>
<dbReference type="AlphaFoldDB" id="A0A5B9VZ97"/>
<dbReference type="OrthoDB" id="9813938at2"/>
<dbReference type="GO" id="GO:0070681">
    <property type="term" value="P:glutaminyl-tRNAGln biosynthesis via transamidation"/>
    <property type="evidence" value="ECO:0007669"/>
    <property type="project" value="TreeGrafter"/>
</dbReference>
<evidence type="ECO:0000313" key="2">
    <source>
        <dbReference type="EMBL" id="QEH33379.1"/>
    </source>
</evidence>
<dbReference type="PANTHER" id="PTHR15004">
    <property type="entry name" value="GLUTAMYL-TRNA(GLN) AMIDOTRANSFERASE SUBUNIT C, MITOCHONDRIAL"/>
    <property type="match status" value="1"/>
</dbReference>
<comment type="subunit">
    <text evidence="1">Heterotrimer of A, B and C subunits.</text>
</comment>
<comment type="catalytic activity">
    <reaction evidence="1">
        <text>L-glutamyl-tRNA(Gln) + L-glutamine + ATP + H2O = L-glutaminyl-tRNA(Gln) + L-glutamate + ADP + phosphate + H(+)</text>
        <dbReference type="Rhea" id="RHEA:17521"/>
        <dbReference type="Rhea" id="RHEA-COMP:9681"/>
        <dbReference type="Rhea" id="RHEA-COMP:9684"/>
        <dbReference type="ChEBI" id="CHEBI:15377"/>
        <dbReference type="ChEBI" id="CHEBI:15378"/>
        <dbReference type="ChEBI" id="CHEBI:29985"/>
        <dbReference type="ChEBI" id="CHEBI:30616"/>
        <dbReference type="ChEBI" id="CHEBI:43474"/>
        <dbReference type="ChEBI" id="CHEBI:58359"/>
        <dbReference type="ChEBI" id="CHEBI:78520"/>
        <dbReference type="ChEBI" id="CHEBI:78521"/>
        <dbReference type="ChEBI" id="CHEBI:456216"/>
    </reaction>
</comment>
<dbReference type="InterPro" id="IPR036113">
    <property type="entry name" value="Asp/Glu-ADT_sf_sub_c"/>
</dbReference>
<keyword evidence="1" id="KW-0648">Protein biosynthesis</keyword>